<dbReference type="InterPro" id="IPR000477">
    <property type="entry name" value="RT_dom"/>
</dbReference>
<evidence type="ECO:0000259" key="1">
    <source>
        <dbReference type="PROSITE" id="PS50878"/>
    </source>
</evidence>
<feature type="domain" description="Reverse transcriptase" evidence="1">
    <location>
        <begin position="1"/>
        <end position="301"/>
    </location>
</feature>
<dbReference type="CDD" id="cd01650">
    <property type="entry name" value="RT_nLTR_like"/>
    <property type="match status" value="1"/>
</dbReference>
<proteinExistence type="predicted"/>
<name>A0A6A4SAW9_SCOMX</name>
<organism evidence="2 3">
    <name type="scientific">Scophthalmus maximus</name>
    <name type="common">Turbot</name>
    <name type="synonym">Psetta maxima</name>
    <dbReference type="NCBI Taxonomy" id="52904"/>
    <lineage>
        <taxon>Eukaryota</taxon>
        <taxon>Metazoa</taxon>
        <taxon>Chordata</taxon>
        <taxon>Craniata</taxon>
        <taxon>Vertebrata</taxon>
        <taxon>Euteleostomi</taxon>
        <taxon>Actinopterygii</taxon>
        <taxon>Neopterygii</taxon>
        <taxon>Teleostei</taxon>
        <taxon>Neoteleostei</taxon>
        <taxon>Acanthomorphata</taxon>
        <taxon>Carangaria</taxon>
        <taxon>Pleuronectiformes</taxon>
        <taxon>Pleuronectoidei</taxon>
        <taxon>Scophthalmidae</taxon>
        <taxon>Scophthalmus</taxon>
    </lineage>
</organism>
<comment type="caution">
    <text evidence="2">The sequence shown here is derived from an EMBL/GenBank/DDBJ whole genome shotgun (WGS) entry which is preliminary data.</text>
</comment>
<dbReference type="AlphaFoldDB" id="A0A6A4SAW9"/>
<dbReference type="Proteomes" id="UP000438429">
    <property type="component" value="Unassembled WGS sequence"/>
</dbReference>
<dbReference type="SUPFAM" id="SSF56672">
    <property type="entry name" value="DNA/RNA polymerases"/>
    <property type="match status" value="1"/>
</dbReference>
<dbReference type="PROSITE" id="PS50878">
    <property type="entry name" value="RT_POL"/>
    <property type="match status" value="1"/>
</dbReference>
<dbReference type="InterPro" id="IPR043502">
    <property type="entry name" value="DNA/RNA_pol_sf"/>
</dbReference>
<protein>
    <recommendedName>
        <fullName evidence="1">Reverse transcriptase domain-containing protein</fullName>
    </recommendedName>
</protein>
<evidence type="ECO:0000313" key="2">
    <source>
        <dbReference type="EMBL" id="KAF0029535.1"/>
    </source>
</evidence>
<dbReference type="EMBL" id="VEVO01000016">
    <property type="protein sequence ID" value="KAF0029535.1"/>
    <property type="molecule type" value="Genomic_DNA"/>
</dbReference>
<dbReference type="Pfam" id="PF00078">
    <property type="entry name" value="RVT_1"/>
    <property type="match status" value="1"/>
</dbReference>
<dbReference type="PANTHER" id="PTHR33332">
    <property type="entry name" value="REVERSE TRANSCRIPTASE DOMAIN-CONTAINING PROTEIN"/>
    <property type="match status" value="1"/>
</dbReference>
<reference evidence="2 3" key="1">
    <citation type="submission" date="2019-06" db="EMBL/GenBank/DDBJ databases">
        <title>Draft genomes of female and male turbot (Scophthalmus maximus).</title>
        <authorList>
            <person name="Xu H."/>
            <person name="Xu X.-W."/>
            <person name="Shao C."/>
            <person name="Chen S."/>
        </authorList>
    </citation>
    <scope>NUCLEOTIDE SEQUENCE [LARGE SCALE GENOMIC DNA]</scope>
    <source>
        <strain evidence="2">Ysfricsl-2016a</strain>
        <tissue evidence="2">Blood</tissue>
    </source>
</reference>
<sequence>MMSRSRLSDQYGSCSREFYCCERTGFCSVWSPFCGVTRLRESLKKSANIVPVPKHCTVKELNDFPPVALTPAIAKCFEKLVLSQVISCLPDSLDQHRFAYRRNRSTEDAMSTALHLALTHLDSPNTYVRMFFIDFSSAFNTVIPSKLISKLRQLGISNPLCNWFMDVLTNRPQAVKVGSLSSSTVTLNTGVTQGCVLGGPLLYSLFSHDCAPVYGSNAIIKSADDTTVVGLIGEEDETTYRDEVQHLATWCKSNNLALNTKKTKEIIVDFRRTRSKAHNPLHISGAEVERVSSFKFLGIHITENLSWSLHFSILVKKGLHFLRTLKKSTSLS</sequence>
<evidence type="ECO:0000313" key="3">
    <source>
        <dbReference type="Proteomes" id="UP000438429"/>
    </source>
</evidence>
<accession>A0A6A4SAW9</accession>
<gene>
    <name evidence="2" type="ORF">F2P81_018640</name>
</gene>